<evidence type="ECO:0000313" key="2">
    <source>
        <dbReference type="EMBL" id="MFC7391680.1"/>
    </source>
</evidence>
<name>A0ABW2PVE6_9BACL</name>
<dbReference type="RefSeq" id="WP_380962930.1">
    <property type="nucleotide sequence ID" value="NZ_JBHTCO010000002.1"/>
</dbReference>
<reference evidence="3" key="1">
    <citation type="journal article" date="2019" name="Int. J. Syst. Evol. Microbiol.">
        <title>The Global Catalogue of Microorganisms (GCM) 10K type strain sequencing project: providing services to taxonomists for standard genome sequencing and annotation.</title>
        <authorList>
            <consortium name="The Broad Institute Genomics Platform"/>
            <consortium name="The Broad Institute Genome Sequencing Center for Infectious Disease"/>
            <person name="Wu L."/>
            <person name="Ma J."/>
        </authorList>
    </citation>
    <scope>NUCLEOTIDE SEQUENCE [LARGE SCALE GENOMIC DNA]</scope>
    <source>
        <strain evidence="3">CGMCC 1.16305</strain>
    </source>
</reference>
<feature type="region of interest" description="Disordered" evidence="1">
    <location>
        <begin position="22"/>
        <end position="55"/>
    </location>
</feature>
<gene>
    <name evidence="2" type="ORF">ACFQRG_01560</name>
</gene>
<dbReference type="Proteomes" id="UP001596505">
    <property type="component" value="Unassembled WGS sequence"/>
</dbReference>
<dbReference type="EMBL" id="JBHTCO010000002">
    <property type="protein sequence ID" value="MFC7391680.1"/>
    <property type="molecule type" value="Genomic_DNA"/>
</dbReference>
<evidence type="ECO:0008006" key="4">
    <source>
        <dbReference type="Google" id="ProtNLM"/>
    </source>
</evidence>
<proteinExistence type="predicted"/>
<comment type="caution">
    <text evidence="2">The sequence shown here is derived from an EMBL/GenBank/DDBJ whole genome shotgun (WGS) entry which is preliminary data.</text>
</comment>
<keyword evidence="3" id="KW-1185">Reference proteome</keyword>
<protein>
    <recommendedName>
        <fullName evidence="4">YfhD-like protein</fullName>
    </recommendedName>
</protein>
<evidence type="ECO:0000313" key="3">
    <source>
        <dbReference type="Proteomes" id="UP001596505"/>
    </source>
</evidence>
<sequence>MDKHEQRANENYTADQIEQLAGEYKNSDNRMPADYDLSDAGERDEMAKKQAKRTK</sequence>
<organism evidence="2 3">
    <name type="scientific">Scopulibacillus cellulosilyticus</name>
    <dbReference type="NCBI Taxonomy" id="2665665"/>
    <lineage>
        <taxon>Bacteria</taxon>
        <taxon>Bacillati</taxon>
        <taxon>Bacillota</taxon>
        <taxon>Bacilli</taxon>
        <taxon>Bacillales</taxon>
        <taxon>Sporolactobacillaceae</taxon>
        <taxon>Scopulibacillus</taxon>
    </lineage>
</organism>
<evidence type="ECO:0000256" key="1">
    <source>
        <dbReference type="SAM" id="MobiDB-lite"/>
    </source>
</evidence>
<accession>A0ABW2PVE6</accession>